<dbReference type="RefSeq" id="WP_246420648.1">
    <property type="nucleotide sequence ID" value="NZ_JACHXU010000020.1"/>
</dbReference>
<dbReference type="Proteomes" id="UP000536179">
    <property type="component" value="Unassembled WGS sequence"/>
</dbReference>
<evidence type="ECO:0000313" key="2">
    <source>
        <dbReference type="Proteomes" id="UP000536179"/>
    </source>
</evidence>
<protein>
    <submittedName>
        <fullName evidence="1">Uncharacterized protein</fullName>
    </submittedName>
</protein>
<accession>A0A7W5H8J9</accession>
<organism evidence="1 2">
    <name type="scientific">Aporhodopirellula rubra</name>
    <dbReference type="NCBI Taxonomy" id="980271"/>
    <lineage>
        <taxon>Bacteria</taxon>
        <taxon>Pseudomonadati</taxon>
        <taxon>Planctomycetota</taxon>
        <taxon>Planctomycetia</taxon>
        <taxon>Pirellulales</taxon>
        <taxon>Pirellulaceae</taxon>
        <taxon>Aporhodopirellula</taxon>
    </lineage>
</organism>
<comment type="caution">
    <text evidence="1">The sequence shown here is derived from an EMBL/GenBank/DDBJ whole genome shotgun (WGS) entry which is preliminary data.</text>
</comment>
<dbReference type="AlphaFoldDB" id="A0A7W5H8J9"/>
<keyword evidence="2" id="KW-1185">Reference proteome</keyword>
<gene>
    <name evidence="1" type="ORF">FHS27_004912</name>
</gene>
<name>A0A7W5H8J9_9BACT</name>
<evidence type="ECO:0000313" key="1">
    <source>
        <dbReference type="EMBL" id="MBB3209076.1"/>
    </source>
</evidence>
<sequence length="339" mass="36797">MSVQLLPNGTQFDVRITGDNADNAVQVRQLSNEIIQITGLKRDGSITTINGKEKPFIIPQRMLINSSIRTLDSIDTRTGDGGDEVKVRDVVLDNFVFSDLSIDTEGGNRDDSEVVSINNVFVQDDIWITADPTAQSNVRATIISTKVGDDIGIALGAGNDAVTVINSSADDISVRTRGGNDTVNFSTTKVADLLFADLGNGNDSLRTIRSEAGRASFNGGDGFDTLDLRFGGTTNNNFDPIASSREFRKVSRLTYATTRISMSDLKKESRVSSTGMSPVRRGRKIGIGWALGSGEHELPKSYRPSNEGVLRRHFPTYALSVRGGNLDRIERVPRRGPES</sequence>
<reference evidence="1 2" key="1">
    <citation type="submission" date="2020-08" db="EMBL/GenBank/DDBJ databases">
        <title>Genomic Encyclopedia of Type Strains, Phase III (KMG-III): the genomes of soil and plant-associated and newly described type strains.</title>
        <authorList>
            <person name="Whitman W."/>
        </authorList>
    </citation>
    <scope>NUCLEOTIDE SEQUENCE [LARGE SCALE GENOMIC DNA]</scope>
    <source>
        <strain evidence="1 2">CECT 8075</strain>
    </source>
</reference>
<proteinExistence type="predicted"/>
<dbReference type="EMBL" id="JACHXU010000020">
    <property type="protein sequence ID" value="MBB3209076.1"/>
    <property type="molecule type" value="Genomic_DNA"/>
</dbReference>